<evidence type="ECO:0000313" key="2">
    <source>
        <dbReference type="Proteomes" id="UP000694864"/>
    </source>
</evidence>
<evidence type="ECO:0000313" key="3">
    <source>
        <dbReference type="RefSeq" id="XP_010490316.1"/>
    </source>
</evidence>
<dbReference type="InterPro" id="IPR006652">
    <property type="entry name" value="Kelch_1"/>
</dbReference>
<dbReference type="Gene3D" id="2.120.10.80">
    <property type="entry name" value="Kelch-type beta propeller"/>
    <property type="match status" value="1"/>
</dbReference>
<accession>A0ABM0XSD8</accession>
<dbReference type="PANTHER" id="PTHR24414:SF127">
    <property type="entry name" value="F-BOX ASSOCIATED DOMAIN-CONTAINING PROTEIN"/>
    <property type="match status" value="1"/>
</dbReference>
<reference evidence="3" key="2">
    <citation type="submission" date="2025-08" db="UniProtKB">
        <authorList>
            <consortium name="RefSeq"/>
        </authorList>
    </citation>
    <scope>IDENTIFICATION</scope>
    <source>
        <tissue evidence="3">Leaf</tissue>
    </source>
</reference>
<evidence type="ECO:0000259" key="1">
    <source>
        <dbReference type="Pfam" id="PF25210"/>
    </source>
</evidence>
<dbReference type="RefSeq" id="XP_010490316.1">
    <property type="nucleotide sequence ID" value="XM_010492014.1"/>
</dbReference>
<dbReference type="Pfam" id="PF25210">
    <property type="entry name" value="Kelch_FKB95"/>
    <property type="match status" value="1"/>
</dbReference>
<dbReference type="InterPro" id="IPR015915">
    <property type="entry name" value="Kelch-typ_b-propeller"/>
</dbReference>
<dbReference type="GeneID" id="104768081"/>
<reference evidence="2" key="1">
    <citation type="journal article" date="2014" name="Nat. Commun.">
        <title>The emerging biofuel crop Camelina sativa retains a highly undifferentiated hexaploid genome structure.</title>
        <authorList>
            <person name="Kagale S."/>
            <person name="Koh C."/>
            <person name="Nixon J."/>
            <person name="Bollina V."/>
            <person name="Clarke W.E."/>
            <person name="Tuteja R."/>
            <person name="Spillane C."/>
            <person name="Robinson S.J."/>
            <person name="Links M.G."/>
            <person name="Clarke C."/>
            <person name="Higgins E.E."/>
            <person name="Huebert T."/>
            <person name="Sharpe A.G."/>
            <person name="Parkin I.A."/>
        </authorList>
    </citation>
    <scope>NUCLEOTIDE SEQUENCE [LARGE SCALE GENOMIC DNA]</scope>
    <source>
        <strain evidence="2">cv. DH55</strain>
    </source>
</reference>
<dbReference type="SUPFAM" id="SSF117281">
    <property type="entry name" value="Kelch motif"/>
    <property type="match status" value="1"/>
</dbReference>
<keyword evidence="2" id="KW-1185">Reference proteome</keyword>
<proteinExistence type="predicted"/>
<organism evidence="2 3">
    <name type="scientific">Camelina sativa</name>
    <name type="common">False flax</name>
    <name type="synonym">Myagrum sativum</name>
    <dbReference type="NCBI Taxonomy" id="90675"/>
    <lineage>
        <taxon>Eukaryota</taxon>
        <taxon>Viridiplantae</taxon>
        <taxon>Streptophyta</taxon>
        <taxon>Embryophyta</taxon>
        <taxon>Tracheophyta</taxon>
        <taxon>Spermatophyta</taxon>
        <taxon>Magnoliopsida</taxon>
        <taxon>eudicotyledons</taxon>
        <taxon>Gunneridae</taxon>
        <taxon>Pentapetalae</taxon>
        <taxon>rosids</taxon>
        <taxon>malvids</taxon>
        <taxon>Brassicales</taxon>
        <taxon>Brassicaceae</taxon>
        <taxon>Camelineae</taxon>
        <taxon>Camelina</taxon>
    </lineage>
</organism>
<dbReference type="InterPro" id="IPR050354">
    <property type="entry name" value="F-box/kelch-repeat_ARATH"/>
</dbReference>
<gene>
    <name evidence="3" type="primary">LOC104768081</name>
</gene>
<feature type="domain" description="FKB95-like N-terminal Kelch" evidence="1">
    <location>
        <begin position="64"/>
        <end position="240"/>
    </location>
</feature>
<dbReference type="Proteomes" id="UP000694864">
    <property type="component" value="Chromosome 19"/>
</dbReference>
<name>A0ABM0XSD8_CAMSA</name>
<sequence length="309" mass="35442">MTTLPTSFSSLPEDIVLNCLARVSKYRRPTLIASPDLEATRSRNGIKEEDLCVCFDVQANDPRWFTLVPFPTQQKLKGIHSYYKHPDSCTVISIGSEIYIIGGLVKYGKKGNRVLVLDCESHQWRRLPNMRLCRKSPAADVIDGKIYVIGGSNSHKIENWGEVYDPETKIWEPLLPKTVLDLTTRKSVVPGKLVMGGKVYDMDGLKLNLNTNVCLVEIENMMYQISISDGMLVWCDLEESLELSRKLLIARGNFDFDECKTEIWCAEISFERRDLGRLWGLVEWSKNMFIFDQDEYHPDFFLHSAIVTY</sequence>
<protein>
    <submittedName>
        <fullName evidence="3">F-box/kelch-repeat protein At5g03000</fullName>
    </submittedName>
</protein>
<dbReference type="InterPro" id="IPR057499">
    <property type="entry name" value="Kelch_FKB95"/>
</dbReference>
<dbReference type="SMART" id="SM00612">
    <property type="entry name" value="Kelch"/>
    <property type="match status" value="2"/>
</dbReference>
<dbReference type="PANTHER" id="PTHR24414">
    <property type="entry name" value="F-BOX/KELCH-REPEAT PROTEIN SKIP4"/>
    <property type="match status" value="1"/>
</dbReference>